<keyword evidence="6" id="KW-1185">Reference proteome</keyword>
<dbReference type="InterPro" id="IPR036390">
    <property type="entry name" value="WH_DNA-bd_sf"/>
</dbReference>
<dbReference type="Gene3D" id="1.10.4040.10">
    <property type="entry name" value="Penicillinase repressor domain"/>
    <property type="match status" value="1"/>
</dbReference>
<name>A0A5C6AYP4_9BACT</name>
<comment type="similarity">
    <text evidence="1">Belongs to the BlaI transcriptional regulatory family.</text>
</comment>
<dbReference type="GO" id="GO:0003677">
    <property type="term" value="F:DNA binding"/>
    <property type="evidence" value="ECO:0007669"/>
    <property type="project" value="UniProtKB-KW"/>
</dbReference>
<dbReference type="RefSeq" id="WP_146520153.1">
    <property type="nucleotide sequence ID" value="NZ_CP151726.1"/>
</dbReference>
<evidence type="ECO:0000256" key="1">
    <source>
        <dbReference type="ARBA" id="ARBA00011046"/>
    </source>
</evidence>
<evidence type="ECO:0000313" key="5">
    <source>
        <dbReference type="EMBL" id="TWU04800.1"/>
    </source>
</evidence>
<dbReference type="GO" id="GO:0045892">
    <property type="term" value="P:negative regulation of DNA-templated transcription"/>
    <property type="evidence" value="ECO:0007669"/>
    <property type="project" value="InterPro"/>
</dbReference>
<dbReference type="Gene3D" id="1.10.10.10">
    <property type="entry name" value="Winged helix-like DNA-binding domain superfamily/Winged helix DNA-binding domain"/>
    <property type="match status" value="1"/>
</dbReference>
<dbReference type="Proteomes" id="UP000320176">
    <property type="component" value="Unassembled WGS sequence"/>
</dbReference>
<evidence type="ECO:0000256" key="3">
    <source>
        <dbReference type="ARBA" id="ARBA00023125"/>
    </source>
</evidence>
<dbReference type="InterPro" id="IPR036388">
    <property type="entry name" value="WH-like_DNA-bd_sf"/>
</dbReference>
<keyword evidence="2" id="KW-0805">Transcription regulation</keyword>
<gene>
    <name evidence="5" type="primary">blaI_3</name>
    <name evidence="5" type="ORF">Pla52n_28440</name>
</gene>
<proteinExistence type="inferred from homology"/>
<dbReference type="InterPro" id="IPR005650">
    <property type="entry name" value="BlaI_family"/>
</dbReference>
<dbReference type="PIRSF" id="PIRSF019455">
    <property type="entry name" value="CopR_AtkY"/>
    <property type="match status" value="1"/>
</dbReference>
<dbReference type="EMBL" id="SJPN01000003">
    <property type="protein sequence ID" value="TWU04800.1"/>
    <property type="molecule type" value="Genomic_DNA"/>
</dbReference>
<evidence type="ECO:0000256" key="4">
    <source>
        <dbReference type="ARBA" id="ARBA00023163"/>
    </source>
</evidence>
<sequence length="128" mass="14621">MPRPVSTQPTDVELQILRILWRDGPCIARHVHDCLLESKETSYSTTVKMLSVMLEKGLLKRDDDVRPQVYRPAAAQHKTQKRILGDLIDKVYDGSAKMLMLHVLSSKKATPEELDEIRQLLQELEGKS</sequence>
<dbReference type="Pfam" id="PF03965">
    <property type="entry name" value="Penicillinase_R"/>
    <property type="match status" value="1"/>
</dbReference>
<comment type="caution">
    <text evidence="5">The sequence shown here is derived from an EMBL/GenBank/DDBJ whole genome shotgun (WGS) entry which is preliminary data.</text>
</comment>
<dbReference type="AlphaFoldDB" id="A0A5C6AYP4"/>
<dbReference type="OrthoDB" id="280196at2"/>
<evidence type="ECO:0000256" key="2">
    <source>
        <dbReference type="ARBA" id="ARBA00023015"/>
    </source>
</evidence>
<keyword evidence="3" id="KW-0238">DNA-binding</keyword>
<keyword evidence="4" id="KW-0804">Transcription</keyword>
<dbReference type="SUPFAM" id="SSF46785">
    <property type="entry name" value="Winged helix' DNA-binding domain"/>
    <property type="match status" value="1"/>
</dbReference>
<reference evidence="5 6" key="1">
    <citation type="submission" date="2019-02" db="EMBL/GenBank/DDBJ databases">
        <title>Deep-cultivation of Planctomycetes and their phenomic and genomic characterization uncovers novel biology.</title>
        <authorList>
            <person name="Wiegand S."/>
            <person name="Jogler M."/>
            <person name="Boedeker C."/>
            <person name="Pinto D."/>
            <person name="Vollmers J."/>
            <person name="Rivas-Marin E."/>
            <person name="Kohn T."/>
            <person name="Peeters S.H."/>
            <person name="Heuer A."/>
            <person name="Rast P."/>
            <person name="Oberbeckmann S."/>
            <person name="Bunk B."/>
            <person name="Jeske O."/>
            <person name="Meyerdierks A."/>
            <person name="Storesund J.E."/>
            <person name="Kallscheuer N."/>
            <person name="Luecker S."/>
            <person name="Lage O.M."/>
            <person name="Pohl T."/>
            <person name="Merkel B.J."/>
            <person name="Hornburger P."/>
            <person name="Mueller R.-W."/>
            <person name="Bruemmer F."/>
            <person name="Labrenz M."/>
            <person name="Spormann A.M."/>
            <person name="Op Den Camp H."/>
            <person name="Overmann J."/>
            <person name="Amann R."/>
            <person name="Jetten M.S.M."/>
            <person name="Mascher T."/>
            <person name="Medema M.H."/>
            <person name="Devos D.P."/>
            <person name="Kaster A.-K."/>
            <person name="Ovreas L."/>
            <person name="Rohde M."/>
            <person name="Galperin M.Y."/>
            <person name="Jogler C."/>
        </authorList>
    </citation>
    <scope>NUCLEOTIDE SEQUENCE [LARGE SCALE GENOMIC DNA]</scope>
    <source>
        <strain evidence="5 6">Pla52n</strain>
    </source>
</reference>
<evidence type="ECO:0000313" key="6">
    <source>
        <dbReference type="Proteomes" id="UP000320176"/>
    </source>
</evidence>
<accession>A0A5C6AYP4</accession>
<organism evidence="5 6">
    <name type="scientific">Stieleria varia</name>
    <dbReference type="NCBI Taxonomy" id="2528005"/>
    <lineage>
        <taxon>Bacteria</taxon>
        <taxon>Pseudomonadati</taxon>
        <taxon>Planctomycetota</taxon>
        <taxon>Planctomycetia</taxon>
        <taxon>Pirellulales</taxon>
        <taxon>Pirellulaceae</taxon>
        <taxon>Stieleria</taxon>
    </lineage>
</organism>
<protein>
    <submittedName>
        <fullName evidence="5">Penicillinase repressor</fullName>
    </submittedName>
</protein>